<reference evidence="10 11" key="1">
    <citation type="submission" date="2018-11" db="EMBL/GenBank/DDBJ databases">
        <title>Genome sequence and assembly of Colletotrichum spinosum.</title>
        <authorList>
            <person name="Gan P."/>
            <person name="Shirasu K."/>
        </authorList>
    </citation>
    <scope>NUCLEOTIDE SEQUENCE [LARGE SCALE GENOMIC DNA]</scope>
    <source>
        <strain evidence="10 11">CBS 515.97</strain>
    </source>
</reference>
<evidence type="ECO:0000256" key="6">
    <source>
        <dbReference type="ARBA" id="ARBA00023128"/>
    </source>
</evidence>
<dbReference type="GO" id="GO:0140053">
    <property type="term" value="P:mitochondrial gene expression"/>
    <property type="evidence" value="ECO:0007669"/>
    <property type="project" value="UniProtKB-UniRule"/>
</dbReference>
<keyword evidence="4 8" id="KW-0999">Mitochondrion inner membrane</keyword>
<keyword evidence="5 8" id="KW-0809">Transit peptide</keyword>
<evidence type="ECO:0000256" key="4">
    <source>
        <dbReference type="ARBA" id="ARBA00022792"/>
    </source>
</evidence>
<evidence type="ECO:0000256" key="1">
    <source>
        <dbReference type="ARBA" id="ARBA00003470"/>
    </source>
</evidence>
<evidence type="ECO:0000256" key="9">
    <source>
        <dbReference type="SAM" id="MobiDB-lite"/>
    </source>
</evidence>
<evidence type="ECO:0000256" key="7">
    <source>
        <dbReference type="ARBA" id="ARBA00023136"/>
    </source>
</evidence>
<comment type="function">
    <text evidence="8">Mitochondrial mRNA stabilization factor.</text>
</comment>
<evidence type="ECO:0000256" key="5">
    <source>
        <dbReference type="ARBA" id="ARBA00022946"/>
    </source>
</evidence>
<dbReference type="PANTHER" id="PTHR28087">
    <property type="entry name" value="ATPASE SYNTHESIS PROTEIN 25, MITOCHONDRIAL"/>
    <property type="match status" value="1"/>
</dbReference>
<dbReference type="FunFam" id="3.30.460.10:FF:000044">
    <property type="entry name" value="ATPase synthesis protein 25, mitochondrial"/>
    <property type="match status" value="1"/>
</dbReference>
<sequence>MASRPAFAALGCLQCRTRVLRAVASNSNTLLRTAALSSAALRPQTFRRAFSSLPPDVPGASSPDQIARVDPETDGPDAQSKDPIVENQDAGPAEKAEASDTPWFLQEEPPKHAPSQHVLPLPDLPESSPTILEPLMKYVYDEMGLDDLSLLDLRALDPPPALGPNLLMLFATARSERHLHVSSSRLVKWLRHTHHIESNADGLIGPGELKTKLRRMRRKAKLLGSSTMAAKGDDDGITTGWICVNLGTLGAAYGEAAHYDADGNMTGFGAPITGTTIVVQVMTDSRRKELNLERLWSQQLIKSESQKENLLQGAQFHNRFGKLPPTTIRSNKATMSADQKRAFSTSPRTLAPFVIEPETKETDARSAQPKVPASEATPRTLSLGRVRRRIEKIRWEAKPVDREECLGYVKDIFWATSRDKNHDQNQVDLITKLIYLMNERGFPVMDHEILVTMIESIATSKSYGIKLGVIKTSCEVVVLSGKGSCPSELQLKRLLKVYASLGDWEQMWEVWRLPPRFGKRRGPDLYACLFAAVALSGDELQCMDVLRKCVPEMLAEEPPVLATTLVWTQFKACIEIASPGVEKEANMIAAQRAHGRTKPSAWPATPEFARMYMDVEALRRAV</sequence>
<dbReference type="Gene3D" id="3.30.460.10">
    <property type="entry name" value="Beta Polymerase, domain 2"/>
    <property type="match status" value="1"/>
</dbReference>
<proteinExistence type="inferred from homology"/>
<feature type="region of interest" description="Disordered" evidence="9">
    <location>
        <begin position="50"/>
        <end position="100"/>
    </location>
</feature>
<protein>
    <recommendedName>
        <fullName evidence="8">ATPase synthesis protein 25</fullName>
    </recommendedName>
</protein>
<dbReference type="GO" id="GO:0048255">
    <property type="term" value="P:mRNA stabilization"/>
    <property type="evidence" value="ECO:0007669"/>
    <property type="project" value="TreeGrafter"/>
</dbReference>
<gene>
    <name evidence="10" type="ORF">C8035_v011476</name>
</gene>
<comment type="subcellular location">
    <subcellularLocation>
        <location evidence="2 8">Mitochondrion inner membrane</location>
        <topology evidence="2 8">Peripheral membrane protein</topology>
        <orientation evidence="2 8">Matrix side</orientation>
    </subcellularLocation>
</comment>
<keyword evidence="6 8" id="KW-0496">Mitochondrion</keyword>
<evidence type="ECO:0000313" key="11">
    <source>
        <dbReference type="Proteomes" id="UP000295083"/>
    </source>
</evidence>
<dbReference type="InterPro" id="IPR040152">
    <property type="entry name" value="Atp25"/>
</dbReference>
<dbReference type="InterPro" id="IPR043519">
    <property type="entry name" value="NT_sf"/>
</dbReference>
<comment type="similarity">
    <text evidence="3 8">Belongs to the ATP25 family.</text>
</comment>
<evidence type="ECO:0000256" key="3">
    <source>
        <dbReference type="ARBA" id="ARBA00010787"/>
    </source>
</evidence>
<accession>A0A4R8Q479</accession>
<evidence type="ECO:0000313" key="10">
    <source>
        <dbReference type="EMBL" id="TDZ33207.1"/>
    </source>
</evidence>
<organism evidence="10 11">
    <name type="scientific">Colletotrichum spinosum</name>
    <dbReference type="NCBI Taxonomy" id="1347390"/>
    <lineage>
        <taxon>Eukaryota</taxon>
        <taxon>Fungi</taxon>
        <taxon>Dikarya</taxon>
        <taxon>Ascomycota</taxon>
        <taxon>Pezizomycotina</taxon>
        <taxon>Sordariomycetes</taxon>
        <taxon>Hypocreomycetidae</taxon>
        <taxon>Glomerellales</taxon>
        <taxon>Glomerellaceae</taxon>
        <taxon>Colletotrichum</taxon>
        <taxon>Colletotrichum orbiculare species complex</taxon>
    </lineage>
</organism>
<dbReference type="SUPFAM" id="SSF81301">
    <property type="entry name" value="Nucleotidyltransferase"/>
    <property type="match status" value="1"/>
</dbReference>
<dbReference type="Proteomes" id="UP000295083">
    <property type="component" value="Unassembled WGS sequence"/>
</dbReference>
<dbReference type="PANTHER" id="PTHR28087:SF1">
    <property type="entry name" value="ATPASE SYNTHESIS PROTEIN 25, MITOCHONDRIAL"/>
    <property type="match status" value="1"/>
</dbReference>
<dbReference type="EMBL" id="QAPG01000069">
    <property type="protein sequence ID" value="TDZ33207.1"/>
    <property type="molecule type" value="Genomic_DNA"/>
</dbReference>
<dbReference type="GO" id="GO:0005743">
    <property type="term" value="C:mitochondrial inner membrane"/>
    <property type="evidence" value="ECO:0007669"/>
    <property type="project" value="UniProtKB-SubCell"/>
</dbReference>
<comment type="function">
    <text evidence="1">Probable mitochondrial mRNA stabilization factor.</text>
</comment>
<evidence type="ECO:0000256" key="2">
    <source>
        <dbReference type="ARBA" id="ARBA00004443"/>
    </source>
</evidence>
<keyword evidence="7 8" id="KW-0472">Membrane</keyword>
<name>A0A4R8Q479_9PEZI</name>
<keyword evidence="11" id="KW-1185">Reference proteome</keyword>
<comment type="caution">
    <text evidence="10">The sequence shown here is derived from an EMBL/GenBank/DDBJ whole genome shotgun (WGS) entry which is preliminary data.</text>
</comment>
<dbReference type="AlphaFoldDB" id="A0A4R8Q479"/>
<evidence type="ECO:0000256" key="8">
    <source>
        <dbReference type="RuleBase" id="RU367062"/>
    </source>
</evidence>